<feature type="compositionally biased region" description="Basic and acidic residues" evidence="5">
    <location>
        <begin position="191"/>
        <end position="201"/>
    </location>
</feature>
<evidence type="ECO:0000313" key="7">
    <source>
        <dbReference type="Proteomes" id="UP001142489"/>
    </source>
</evidence>
<evidence type="ECO:0000256" key="2">
    <source>
        <dbReference type="ARBA" id="ARBA00019181"/>
    </source>
</evidence>
<feature type="compositionally biased region" description="Basic and acidic residues" evidence="5">
    <location>
        <begin position="302"/>
        <end position="319"/>
    </location>
</feature>
<dbReference type="PANTHER" id="PTHR34639">
    <property type="entry name" value="PROTEIN FLATTOP"/>
    <property type="match status" value="1"/>
</dbReference>
<comment type="similarity">
    <text evidence="1">Belongs to the Flattop family.</text>
</comment>
<gene>
    <name evidence="6" type="ORF">JRQ81_009673</name>
</gene>
<evidence type="ECO:0000256" key="4">
    <source>
        <dbReference type="ARBA" id="ARBA00045261"/>
    </source>
</evidence>
<dbReference type="EMBL" id="JAPFRF010000019">
    <property type="protein sequence ID" value="KAJ7307620.1"/>
    <property type="molecule type" value="Genomic_DNA"/>
</dbReference>
<evidence type="ECO:0000256" key="5">
    <source>
        <dbReference type="SAM" id="MobiDB-lite"/>
    </source>
</evidence>
<reference evidence="6" key="1">
    <citation type="journal article" date="2023" name="DNA Res.">
        <title>Chromosome-level genome assembly of Phrynocephalus forsythii using third-generation DNA sequencing and Hi-C analysis.</title>
        <authorList>
            <person name="Qi Y."/>
            <person name="Zhao W."/>
            <person name="Zhao Y."/>
            <person name="Niu C."/>
            <person name="Cao S."/>
            <person name="Zhang Y."/>
        </authorList>
    </citation>
    <scope>NUCLEOTIDE SEQUENCE</scope>
    <source>
        <tissue evidence="6">Muscle</tissue>
    </source>
</reference>
<feature type="compositionally biased region" description="Low complexity" evidence="5">
    <location>
        <begin position="240"/>
        <end position="253"/>
    </location>
</feature>
<evidence type="ECO:0000256" key="1">
    <source>
        <dbReference type="ARBA" id="ARBA00009887"/>
    </source>
</evidence>
<name>A0A9Q0XC55_9SAUR</name>
<dbReference type="PANTHER" id="PTHR34639:SF1">
    <property type="entry name" value="PROTEIN FLATTOP"/>
    <property type="match status" value="1"/>
</dbReference>
<dbReference type="InterPro" id="IPR038797">
    <property type="entry name" value="Fltp"/>
</dbReference>
<evidence type="ECO:0000313" key="6">
    <source>
        <dbReference type="EMBL" id="KAJ7307620.1"/>
    </source>
</evidence>
<protein>
    <recommendedName>
        <fullName evidence="2">Protein Flattop</fullName>
    </recommendedName>
    <alternativeName>
        <fullName evidence="3">Cilia- and flagella-associated protein 126</fullName>
    </alternativeName>
</protein>
<dbReference type="GO" id="GO:0036064">
    <property type="term" value="C:ciliary basal body"/>
    <property type="evidence" value="ECO:0007669"/>
    <property type="project" value="TreeGrafter"/>
</dbReference>
<comment type="caution">
    <text evidence="6">The sequence shown here is derived from an EMBL/GenBank/DDBJ whole genome shotgun (WGS) entry which is preliminary data.</text>
</comment>
<dbReference type="AlphaFoldDB" id="A0A9Q0XC55"/>
<dbReference type="Proteomes" id="UP001142489">
    <property type="component" value="Unassembled WGS sequence"/>
</dbReference>
<dbReference type="OrthoDB" id="521617at2759"/>
<sequence length="336" mass="36076">MATHYSSGQYEDAYCPRTLRNWGLPKASKAHPSAREGYTQFIANDKGHLLPSIPRSKASPWGTYMGTWDMPLRIPPAQVNLTSRSVDAATRLTEWVSKSAALTAACNGFSPEIVGKPSKPIARIPQDSSAPRGRPTSKGPGRSVLAEKMPAQELAPPSVAGTPKGPLSRQPGAIDIRMKDEAQPQAQDPQILERKESRRSGSEVPLSRQPGSMDVRLKETASPKVPSPSRPPSRERAAPRRASSAEAPASGRPRSLEGRPSKGVSTPELLASRRPGSLEANLTKALTPEALPASRSVTKADQVLEFRESPLERDAEQRGRGGTAKSHPACLEEPST</sequence>
<dbReference type="CDD" id="cd23705">
    <property type="entry name" value="Flattop"/>
    <property type="match status" value="1"/>
</dbReference>
<dbReference type="Pfam" id="PF22611">
    <property type="entry name" value="CFAP126"/>
    <property type="match status" value="1"/>
</dbReference>
<comment type="function">
    <text evidence="4">Microtubule inner protein (MIP) part of the dynein-decorated doublet microtubules (DMTs) in cilia axoneme. Acts as a regulator of cilium basal body docking and positioning in mono- and multiciliated cells. Regulates basal body docking and cilia formation in multiciliated lung cells. Regulates kinocilium positioning and stereocilia bundle morphogenesis in the inner ear.</text>
</comment>
<accession>A0A9Q0XC55</accession>
<evidence type="ECO:0000256" key="3">
    <source>
        <dbReference type="ARBA" id="ARBA00033306"/>
    </source>
</evidence>
<feature type="region of interest" description="Disordered" evidence="5">
    <location>
        <begin position="112"/>
        <end position="336"/>
    </location>
</feature>
<dbReference type="GO" id="GO:0044782">
    <property type="term" value="P:cilium organization"/>
    <property type="evidence" value="ECO:0007669"/>
    <property type="project" value="TreeGrafter"/>
</dbReference>
<proteinExistence type="inferred from homology"/>
<keyword evidence="7" id="KW-1185">Reference proteome</keyword>
<organism evidence="6 7">
    <name type="scientific">Phrynocephalus forsythii</name>
    <dbReference type="NCBI Taxonomy" id="171643"/>
    <lineage>
        <taxon>Eukaryota</taxon>
        <taxon>Metazoa</taxon>
        <taxon>Chordata</taxon>
        <taxon>Craniata</taxon>
        <taxon>Vertebrata</taxon>
        <taxon>Euteleostomi</taxon>
        <taxon>Lepidosauria</taxon>
        <taxon>Squamata</taxon>
        <taxon>Bifurcata</taxon>
        <taxon>Unidentata</taxon>
        <taxon>Episquamata</taxon>
        <taxon>Toxicofera</taxon>
        <taxon>Iguania</taxon>
        <taxon>Acrodonta</taxon>
        <taxon>Agamidae</taxon>
        <taxon>Agaminae</taxon>
        <taxon>Phrynocephalus</taxon>
    </lineage>
</organism>